<dbReference type="RefSeq" id="WP_138246276.1">
    <property type="nucleotide sequence ID" value="NZ_CP040330.1"/>
</dbReference>
<feature type="transmembrane region" description="Helical" evidence="2">
    <location>
        <begin position="35"/>
        <end position="54"/>
    </location>
</feature>
<dbReference type="OrthoDB" id="194564at2157"/>
<sequence length="78" mass="8348">MSSATEQRTADQAAESDSGETGAIRTIGHDEFDPIGTAILIALYFLILVLLWLFMYFVEFLGNGPTVVGVILTVVGLA</sequence>
<evidence type="ECO:0000313" key="3">
    <source>
        <dbReference type="EMBL" id="QCS43825.1"/>
    </source>
</evidence>
<keyword evidence="2" id="KW-0812">Transmembrane</keyword>
<accession>A0A4P8WKK9</accession>
<keyword evidence="2" id="KW-0472">Membrane</keyword>
<protein>
    <recommendedName>
        <fullName evidence="5">Cytochrome oxidase</fullName>
    </recommendedName>
</protein>
<dbReference type="KEGG" id="nvr:FEJ81_16245"/>
<organism evidence="3 4">
    <name type="scientific">Natrinema versiforme</name>
    <dbReference type="NCBI Taxonomy" id="88724"/>
    <lineage>
        <taxon>Archaea</taxon>
        <taxon>Methanobacteriati</taxon>
        <taxon>Methanobacteriota</taxon>
        <taxon>Stenosarchaea group</taxon>
        <taxon>Halobacteria</taxon>
        <taxon>Halobacteriales</taxon>
        <taxon>Natrialbaceae</taxon>
        <taxon>Natrinema</taxon>
    </lineage>
</organism>
<proteinExistence type="predicted"/>
<feature type="region of interest" description="Disordered" evidence="1">
    <location>
        <begin position="1"/>
        <end position="22"/>
    </location>
</feature>
<reference evidence="4" key="1">
    <citation type="submission" date="2019-05" db="EMBL/GenBank/DDBJ databases">
        <title>Genome sequence and methylation pattern of the halophilic Archaeon Natrinema versiforme BOL5-4.</title>
        <authorList>
            <person name="DasSarma P."/>
            <person name="Anton B.P."/>
            <person name="DasSarma S.L."/>
            <person name="Martinez F.L."/>
            <person name="Guzman D."/>
            <person name="Roberts R.J."/>
            <person name="DasSarma S."/>
        </authorList>
    </citation>
    <scope>NUCLEOTIDE SEQUENCE [LARGE SCALE GENOMIC DNA]</scope>
    <source>
        <strain evidence="4">BOL5-4</strain>
    </source>
</reference>
<evidence type="ECO:0008006" key="5">
    <source>
        <dbReference type="Google" id="ProtNLM"/>
    </source>
</evidence>
<gene>
    <name evidence="3" type="ORF">FEJ81_16245</name>
</gene>
<dbReference type="AlphaFoldDB" id="A0A4P8WKK9"/>
<evidence type="ECO:0000256" key="2">
    <source>
        <dbReference type="SAM" id="Phobius"/>
    </source>
</evidence>
<evidence type="ECO:0000313" key="4">
    <source>
        <dbReference type="Proteomes" id="UP000302218"/>
    </source>
</evidence>
<dbReference type="Proteomes" id="UP000302218">
    <property type="component" value="Chromosome"/>
</dbReference>
<dbReference type="GeneID" id="40266856"/>
<dbReference type="EMBL" id="CP040330">
    <property type="protein sequence ID" value="QCS43825.1"/>
    <property type="molecule type" value="Genomic_DNA"/>
</dbReference>
<name>A0A4P8WKK9_9EURY</name>
<keyword evidence="2" id="KW-1133">Transmembrane helix</keyword>
<evidence type="ECO:0000256" key="1">
    <source>
        <dbReference type="SAM" id="MobiDB-lite"/>
    </source>
</evidence>